<keyword evidence="8" id="KW-1185">Reference proteome</keyword>
<dbReference type="PANTHER" id="PTHR42948">
    <property type="entry name" value="TRANSPORTER"/>
    <property type="match status" value="1"/>
</dbReference>
<evidence type="ECO:0000256" key="4">
    <source>
        <dbReference type="ARBA" id="ARBA00022989"/>
    </source>
</evidence>
<reference evidence="7 8" key="1">
    <citation type="submission" date="2016-10" db="EMBL/GenBank/DDBJ databases">
        <authorList>
            <person name="de Groot N.N."/>
        </authorList>
    </citation>
    <scope>NUCLEOTIDE SEQUENCE [LARGE SCALE GENOMIC DNA]</scope>
    <source>
        <strain evidence="7 8">DSM 15123</strain>
    </source>
</reference>
<protein>
    <submittedName>
        <fullName evidence="7">Neurotransmitter:Na+ symporter, NSS family</fullName>
    </submittedName>
</protein>
<feature type="transmembrane region" description="Helical" evidence="6">
    <location>
        <begin position="256"/>
        <end position="282"/>
    </location>
</feature>
<evidence type="ECO:0000256" key="5">
    <source>
        <dbReference type="ARBA" id="ARBA00023136"/>
    </source>
</evidence>
<evidence type="ECO:0000313" key="8">
    <source>
        <dbReference type="Proteomes" id="UP000199531"/>
    </source>
</evidence>
<keyword evidence="5 6" id="KW-0472">Membrane</keyword>
<feature type="transmembrane region" description="Helical" evidence="6">
    <location>
        <begin position="307"/>
        <end position="334"/>
    </location>
</feature>
<feature type="transmembrane region" description="Helical" evidence="6">
    <location>
        <begin position="384"/>
        <end position="404"/>
    </location>
</feature>
<evidence type="ECO:0000256" key="2">
    <source>
        <dbReference type="ARBA" id="ARBA00022448"/>
    </source>
</evidence>
<feature type="transmembrane region" description="Helical" evidence="6">
    <location>
        <begin position="179"/>
        <end position="200"/>
    </location>
</feature>
<feature type="transmembrane region" description="Helical" evidence="6">
    <location>
        <begin position="346"/>
        <end position="364"/>
    </location>
</feature>
<keyword evidence="2" id="KW-0813">Transport</keyword>
<keyword evidence="4 6" id="KW-1133">Transmembrane helix</keyword>
<feature type="transmembrane region" description="Helical" evidence="6">
    <location>
        <begin position="425"/>
        <end position="451"/>
    </location>
</feature>
<dbReference type="OrthoDB" id="9762833at2"/>
<name>A0A1H8KGU2_9BURK</name>
<accession>A0A1H8KGU2</accession>
<dbReference type="PANTHER" id="PTHR42948:SF1">
    <property type="entry name" value="TRANSPORTER"/>
    <property type="match status" value="1"/>
</dbReference>
<gene>
    <name evidence="7" type="ORF">SAMN02745977_02338</name>
</gene>
<dbReference type="CDD" id="cd10336">
    <property type="entry name" value="SLC6sbd_Tyt1-Like"/>
    <property type="match status" value="1"/>
</dbReference>
<sequence>MSSSPASARDGFSSGFGVLAATLGSAVGLGNIWMFPYQTGNNGGAGFLLIYLLATLLVGLPLMIAEISLGRSARTDPVGVYRKLAPGTLWWIIGALGLVSVLLIMSFYSAVVGWVFAYVGKSVSGGILTQDRSLLEQTFGGLVSNPAAALGWQWLVLLLVGIIITFGVSRGIEAVTKRLMPLLFGLLVLVALAALMLPGAMEGVRFLFLPDFSRIDGQVLLKALGLAFFKLSLGVGSMTIYGSYFRQQQNIPRTALTVMLADLTVSMLAGLAIFPAVFALGFNPASGPALLFQTIPAVFASMPLGHLLMIVFFVLTAFAAIGAMLSLVEVPVAILHERLRIERARATWLTVLALVGLGSLSALSSSTLSHVQLGGMNLFDLFDFLSSKLLMPITGLLTCLFVLLRWKQAGFVAANSNEGALHNTGLLRAVFTILTKVTPLLILTVMLYGLLG</sequence>
<dbReference type="InterPro" id="IPR000175">
    <property type="entry name" value="Na/ntran_symport"/>
</dbReference>
<comment type="subcellular location">
    <subcellularLocation>
        <location evidence="1">Membrane</location>
        <topology evidence="1">Multi-pass membrane protein</topology>
    </subcellularLocation>
</comment>
<dbReference type="Pfam" id="PF00209">
    <property type="entry name" value="SNF"/>
    <property type="match status" value="2"/>
</dbReference>
<evidence type="ECO:0000256" key="1">
    <source>
        <dbReference type="ARBA" id="ARBA00004141"/>
    </source>
</evidence>
<dbReference type="PROSITE" id="PS50267">
    <property type="entry name" value="NA_NEUROTRAN_SYMP_3"/>
    <property type="match status" value="1"/>
</dbReference>
<feature type="transmembrane region" description="Helical" evidence="6">
    <location>
        <begin position="220"/>
        <end position="244"/>
    </location>
</feature>
<dbReference type="AlphaFoldDB" id="A0A1H8KGU2"/>
<dbReference type="InterPro" id="IPR037272">
    <property type="entry name" value="SNS_sf"/>
</dbReference>
<evidence type="ECO:0000313" key="7">
    <source>
        <dbReference type="EMBL" id="SEN92037.1"/>
    </source>
</evidence>
<feature type="transmembrane region" description="Helical" evidence="6">
    <location>
        <begin position="152"/>
        <end position="172"/>
    </location>
</feature>
<dbReference type="InterPro" id="IPR047218">
    <property type="entry name" value="YocR/YhdH-like"/>
</dbReference>
<keyword evidence="3 6" id="KW-0812">Transmembrane</keyword>
<evidence type="ECO:0000256" key="3">
    <source>
        <dbReference type="ARBA" id="ARBA00022692"/>
    </source>
</evidence>
<organism evidence="7 8">
    <name type="scientific">Brachymonas denitrificans DSM 15123</name>
    <dbReference type="NCBI Taxonomy" id="1121117"/>
    <lineage>
        <taxon>Bacteria</taxon>
        <taxon>Pseudomonadati</taxon>
        <taxon>Pseudomonadota</taxon>
        <taxon>Betaproteobacteria</taxon>
        <taxon>Burkholderiales</taxon>
        <taxon>Comamonadaceae</taxon>
        <taxon>Brachymonas</taxon>
    </lineage>
</organism>
<feature type="transmembrane region" description="Helical" evidence="6">
    <location>
        <begin position="89"/>
        <end position="116"/>
    </location>
</feature>
<dbReference type="Proteomes" id="UP000199531">
    <property type="component" value="Unassembled WGS sequence"/>
</dbReference>
<dbReference type="RefSeq" id="WP_091818152.1">
    <property type="nucleotide sequence ID" value="NZ_FOCW01000011.1"/>
</dbReference>
<dbReference type="EMBL" id="FOCW01000011">
    <property type="protein sequence ID" value="SEN92037.1"/>
    <property type="molecule type" value="Genomic_DNA"/>
</dbReference>
<dbReference type="SUPFAM" id="SSF161070">
    <property type="entry name" value="SNF-like"/>
    <property type="match status" value="1"/>
</dbReference>
<dbReference type="GO" id="GO:0016020">
    <property type="term" value="C:membrane"/>
    <property type="evidence" value="ECO:0007669"/>
    <property type="project" value="UniProtKB-SubCell"/>
</dbReference>
<feature type="transmembrane region" description="Helical" evidence="6">
    <location>
        <begin position="47"/>
        <end position="69"/>
    </location>
</feature>
<evidence type="ECO:0000256" key="6">
    <source>
        <dbReference type="SAM" id="Phobius"/>
    </source>
</evidence>
<proteinExistence type="predicted"/>
<dbReference type="PRINTS" id="PR00176">
    <property type="entry name" value="NANEUSMPORT"/>
</dbReference>
<feature type="transmembrane region" description="Helical" evidence="6">
    <location>
        <begin position="12"/>
        <end position="35"/>
    </location>
</feature>
<dbReference type="NCBIfam" id="NF037979">
    <property type="entry name" value="Na_transp"/>
    <property type="match status" value="1"/>
</dbReference>